<protein>
    <submittedName>
        <fullName evidence="3">Carboxylesterase NlhH</fullName>
    </submittedName>
</protein>
<dbReference type="PANTHER" id="PTHR48081:SF8">
    <property type="entry name" value="ALPHA_BETA HYDROLASE FOLD-3 DOMAIN-CONTAINING PROTEIN-RELATED"/>
    <property type="match status" value="1"/>
</dbReference>
<dbReference type="EMBL" id="CM002798">
    <property type="protein sequence ID" value="KZN93633.1"/>
    <property type="molecule type" value="Genomic_DNA"/>
</dbReference>
<dbReference type="GO" id="GO:0017000">
    <property type="term" value="P:antibiotic biosynthetic process"/>
    <property type="evidence" value="ECO:0007669"/>
    <property type="project" value="UniProtKB-ARBA"/>
</dbReference>
<dbReference type="GO" id="GO:0016787">
    <property type="term" value="F:hydrolase activity"/>
    <property type="evidence" value="ECO:0007669"/>
    <property type="project" value="UniProtKB-KW"/>
</dbReference>
<feature type="domain" description="Alpha/beta hydrolase fold-3" evidence="2">
    <location>
        <begin position="86"/>
        <end position="292"/>
    </location>
</feature>
<dbReference type="SUPFAM" id="SSF53474">
    <property type="entry name" value="alpha/beta-Hydrolases"/>
    <property type="match status" value="1"/>
</dbReference>
<dbReference type="Pfam" id="PF07859">
    <property type="entry name" value="Abhydrolase_3"/>
    <property type="match status" value="1"/>
</dbReference>
<dbReference type="InterPro" id="IPR050300">
    <property type="entry name" value="GDXG_lipolytic_enzyme"/>
</dbReference>
<dbReference type="AlphaFoldDB" id="A0A167Y6K8"/>
<accession>A0A167Y6K8</accession>
<dbReference type="PANTHER" id="PTHR48081">
    <property type="entry name" value="AB HYDROLASE SUPERFAMILY PROTEIN C4A8.06C"/>
    <property type="match status" value="1"/>
</dbReference>
<dbReference type="GO" id="GO:0072330">
    <property type="term" value="P:monocarboxylic acid biosynthetic process"/>
    <property type="evidence" value="ECO:0007669"/>
    <property type="project" value="UniProtKB-ARBA"/>
</dbReference>
<keyword evidence="1" id="KW-0378">Hydrolase</keyword>
<name>A0A167Y6K8_PENCH</name>
<dbReference type="Gene3D" id="3.40.50.1820">
    <property type="entry name" value="alpha/beta hydrolase"/>
    <property type="match status" value="1"/>
</dbReference>
<reference evidence="3" key="1">
    <citation type="journal article" date="2014" name="Genome Announc.">
        <title>Complete sequencing and chromosome-scale genome assembly of the industrial progenitor strain P2niaD18 from the penicillin producer Penicillium chrysogenum.</title>
        <authorList>
            <person name="Specht T."/>
            <person name="Dahlmann T.A."/>
            <person name="Zadra I."/>
            <person name="Kurnsteiner H."/>
            <person name="Kuck U."/>
        </authorList>
    </citation>
    <scope>NUCLEOTIDE SEQUENCE [LARGE SCALE GENOMIC DNA]</scope>
    <source>
        <strain evidence="3">P2niaD18</strain>
    </source>
</reference>
<sequence>MSLQYDAEFAKEAAPILQHLTQAPKPALNDVATRRAMLGAMTREEINLPDDVEHMVHSVAAPDGHNVPVHHFRKKVPAREGGEPAIIHIHGGGYIALSAVGCSTPHGASVSRTGIQILSIDYRLAPENPYPVPLEDCWSTLQWIQSNAERLSISPARIAVMGESAGGGLAAALTLLARDRGLSPPLAKQILIYPMLDDRTRTNHAGELAFWDDKDNITGWTAYLGSKVGSDAIIPYAAPARVETVEGLPPLYLDCPQLDIFVHEGMEYARRFVAANIPTECHIYPGLPHGFEALAAGIDVTKQAISNRYKAMSSF</sequence>
<proteinExistence type="predicted"/>
<dbReference type="PhylomeDB" id="A0A167Y6K8"/>
<evidence type="ECO:0000259" key="2">
    <source>
        <dbReference type="Pfam" id="PF07859"/>
    </source>
</evidence>
<organism evidence="3">
    <name type="scientific">Penicillium chrysogenum</name>
    <name type="common">Penicillium notatum</name>
    <dbReference type="NCBI Taxonomy" id="5076"/>
    <lineage>
        <taxon>Eukaryota</taxon>
        <taxon>Fungi</taxon>
        <taxon>Dikarya</taxon>
        <taxon>Ascomycota</taxon>
        <taxon>Pezizomycotina</taxon>
        <taxon>Eurotiomycetes</taxon>
        <taxon>Eurotiomycetidae</taxon>
        <taxon>Eurotiales</taxon>
        <taxon>Aspergillaceae</taxon>
        <taxon>Penicillium</taxon>
        <taxon>Penicillium chrysogenum species complex</taxon>
    </lineage>
</organism>
<dbReference type="Proteomes" id="UP000076449">
    <property type="component" value="Chromosome I"/>
</dbReference>
<evidence type="ECO:0000256" key="1">
    <source>
        <dbReference type="ARBA" id="ARBA00022801"/>
    </source>
</evidence>
<evidence type="ECO:0000313" key="3">
    <source>
        <dbReference type="EMBL" id="KZN93633.1"/>
    </source>
</evidence>
<dbReference type="InterPro" id="IPR013094">
    <property type="entry name" value="AB_hydrolase_3"/>
</dbReference>
<gene>
    <name evidence="3" type="ORF">EN45_038170</name>
</gene>
<dbReference type="InterPro" id="IPR029058">
    <property type="entry name" value="AB_hydrolase_fold"/>
</dbReference>